<dbReference type="eggNOG" id="COG0243">
    <property type="taxonomic scope" value="Bacteria"/>
</dbReference>
<accession>W0EC37</accession>
<dbReference type="Pfam" id="PF00384">
    <property type="entry name" value="Molybdopterin"/>
    <property type="match status" value="1"/>
</dbReference>
<feature type="domain" description="4Fe-4S Mo/W bis-MGD-type" evidence="8">
    <location>
        <begin position="1"/>
        <end position="58"/>
    </location>
</feature>
<dbReference type="InterPro" id="IPR006657">
    <property type="entry name" value="MoPterin_dinucl-bd_dom"/>
</dbReference>
<evidence type="ECO:0000259" key="8">
    <source>
        <dbReference type="PROSITE" id="PS51669"/>
    </source>
</evidence>
<evidence type="ECO:0000256" key="4">
    <source>
        <dbReference type="ARBA" id="ARBA00022723"/>
    </source>
</evidence>
<dbReference type="PROSITE" id="PS51669">
    <property type="entry name" value="4FE4S_MOW_BIS_MGD"/>
    <property type="match status" value="1"/>
</dbReference>
<dbReference type="GO" id="GO:0016491">
    <property type="term" value="F:oxidoreductase activity"/>
    <property type="evidence" value="ECO:0007669"/>
    <property type="project" value="UniProtKB-KW"/>
</dbReference>
<evidence type="ECO:0000256" key="6">
    <source>
        <dbReference type="ARBA" id="ARBA00023004"/>
    </source>
</evidence>
<keyword evidence="5" id="KW-0560">Oxidoreductase</keyword>
<dbReference type="CDD" id="cd02766">
    <property type="entry name" value="MopB_3"/>
    <property type="match status" value="1"/>
</dbReference>
<dbReference type="Proteomes" id="UP000010847">
    <property type="component" value="Chromosome"/>
</dbReference>
<evidence type="ECO:0000256" key="5">
    <source>
        <dbReference type="ARBA" id="ARBA00023002"/>
    </source>
</evidence>
<comment type="cofactor">
    <cofactor evidence="1">
        <name>Mo-bis(molybdopterin guanine dinucleotide)</name>
        <dbReference type="ChEBI" id="CHEBI:60539"/>
    </cofactor>
</comment>
<dbReference type="SUPFAM" id="SSF50692">
    <property type="entry name" value="ADC-like"/>
    <property type="match status" value="1"/>
</dbReference>
<comment type="similarity">
    <text evidence="2">Belongs to the prokaryotic molybdopterin-containing oxidoreductase family.</text>
</comment>
<dbReference type="PANTHER" id="PTHR43742">
    <property type="entry name" value="TRIMETHYLAMINE-N-OXIDE REDUCTASE"/>
    <property type="match status" value="1"/>
</dbReference>
<dbReference type="AlphaFoldDB" id="W0EC37"/>
<dbReference type="RefSeq" id="WP_006716736.1">
    <property type="nucleotide sequence ID" value="NZ_CP007032.1"/>
</dbReference>
<dbReference type="EMBL" id="CP007032">
    <property type="protein sequence ID" value="AHF08317.1"/>
    <property type="molecule type" value="Genomic_DNA"/>
</dbReference>
<dbReference type="InterPro" id="IPR006963">
    <property type="entry name" value="Mopterin_OxRdtase_4Fe-4S_dom"/>
</dbReference>
<dbReference type="OrthoDB" id="219031at2"/>
<keyword evidence="7" id="KW-0411">Iron-sulfur</keyword>
<dbReference type="PROSITE" id="PS00490">
    <property type="entry name" value="MOLYBDOPTERIN_PROK_2"/>
    <property type="match status" value="1"/>
</dbReference>
<dbReference type="GO" id="GO:0043546">
    <property type="term" value="F:molybdopterin cofactor binding"/>
    <property type="evidence" value="ECO:0007669"/>
    <property type="project" value="InterPro"/>
</dbReference>
<gene>
    <name evidence="9" type="ORF">DESME_15710</name>
</gene>
<reference evidence="9 10" key="1">
    <citation type="submission" date="2013-12" db="EMBL/GenBank/DDBJ databases">
        <authorList>
            <consortium name="DOE Joint Genome Institute"/>
            <person name="Smidt H."/>
            <person name="Huntemann M."/>
            <person name="Han J."/>
            <person name="Chen A."/>
            <person name="Kyrpides N."/>
            <person name="Mavromatis K."/>
            <person name="Markowitz V."/>
            <person name="Palaniappan K."/>
            <person name="Ivanova N."/>
            <person name="Schaumberg A."/>
            <person name="Pati A."/>
            <person name="Liolios K."/>
            <person name="Nordberg H.P."/>
            <person name="Cantor M.N."/>
            <person name="Hua S.X."/>
            <person name="Woyke T."/>
        </authorList>
    </citation>
    <scope>NUCLEOTIDE SEQUENCE [LARGE SCALE GENOMIC DNA]</scope>
    <source>
        <strain evidence="10">DSM 15288</strain>
    </source>
</reference>
<evidence type="ECO:0000256" key="7">
    <source>
        <dbReference type="ARBA" id="ARBA00023014"/>
    </source>
</evidence>
<dbReference type="Pfam" id="PF01568">
    <property type="entry name" value="Molydop_binding"/>
    <property type="match status" value="1"/>
</dbReference>
<dbReference type="InterPro" id="IPR009010">
    <property type="entry name" value="Asp_de-COase-like_dom_sf"/>
</dbReference>
<evidence type="ECO:0000313" key="9">
    <source>
        <dbReference type="EMBL" id="AHF08317.1"/>
    </source>
</evidence>
<protein>
    <submittedName>
        <fullName evidence="9">Dehydrogenase</fullName>
    </submittedName>
</protein>
<dbReference type="InterPro" id="IPR006656">
    <property type="entry name" value="Mopterin_OxRdtase"/>
</dbReference>
<dbReference type="SMART" id="SM00926">
    <property type="entry name" value="Molybdop_Fe4S4"/>
    <property type="match status" value="1"/>
</dbReference>
<dbReference type="HOGENOM" id="CLU_000422_13_3_9"/>
<dbReference type="Gene3D" id="3.30.2070.10">
    <property type="entry name" value="Formate dehydrogenase/DMSO reductase"/>
    <property type="match status" value="1"/>
</dbReference>
<dbReference type="Gene3D" id="2.40.40.20">
    <property type="match status" value="1"/>
</dbReference>
<dbReference type="KEGG" id="dmt:DESME_15710"/>
<dbReference type="SUPFAM" id="SSF53706">
    <property type="entry name" value="Formate dehydrogenase/DMSO reductase, domains 1-3"/>
    <property type="match status" value="1"/>
</dbReference>
<keyword evidence="10" id="KW-1185">Reference proteome</keyword>
<dbReference type="STRING" id="871968.DESME_15710"/>
<dbReference type="GO" id="GO:0046872">
    <property type="term" value="F:metal ion binding"/>
    <property type="evidence" value="ECO:0007669"/>
    <property type="project" value="UniProtKB-KW"/>
</dbReference>
<keyword evidence="6" id="KW-0408">Iron</keyword>
<organism evidence="9 10">
    <name type="scientific">Desulfitobacterium metallireducens DSM 15288</name>
    <dbReference type="NCBI Taxonomy" id="871968"/>
    <lineage>
        <taxon>Bacteria</taxon>
        <taxon>Bacillati</taxon>
        <taxon>Bacillota</taxon>
        <taxon>Clostridia</taxon>
        <taxon>Eubacteriales</taxon>
        <taxon>Desulfitobacteriaceae</taxon>
        <taxon>Desulfitobacterium</taxon>
    </lineage>
</organism>
<dbReference type="Pfam" id="PF04879">
    <property type="entry name" value="Molybdop_Fe4S4"/>
    <property type="match status" value="1"/>
</dbReference>
<evidence type="ECO:0000256" key="2">
    <source>
        <dbReference type="ARBA" id="ARBA00010312"/>
    </source>
</evidence>
<dbReference type="GO" id="GO:0051536">
    <property type="term" value="F:iron-sulfur cluster binding"/>
    <property type="evidence" value="ECO:0007669"/>
    <property type="project" value="UniProtKB-KW"/>
</dbReference>
<evidence type="ECO:0000313" key="10">
    <source>
        <dbReference type="Proteomes" id="UP000010847"/>
    </source>
</evidence>
<evidence type="ECO:0000256" key="1">
    <source>
        <dbReference type="ARBA" id="ARBA00001942"/>
    </source>
</evidence>
<keyword evidence="3" id="KW-0500">Molybdenum</keyword>
<dbReference type="InterPro" id="IPR050612">
    <property type="entry name" value="Prok_Mopterin_Oxidored"/>
</dbReference>
<sequence length="659" mass="74232">MAWKRSACPLNCPDSCGFLVNYTEEQGLQLKGEKEHPITQGFICSKGQALAELVFSPDRLRFPLRKEKGRFKRISWEEAYTLLTRKIQETLEQTGPLGILHHYDYAHNGALRALDQRFFQALGGMTVPEGSMCWGAGYHAQAIDFGGVYQNDWASLRQSKTIILWGKDPAVTNIHLIPHLLAAKKEEAYLIVINPTQVKSAELAQEYLRINPGTDGILALGLAHIILREGWLDWEFVRNHVHGFEEFALKAKEYEPARVSELTGISEVKMNALARRISHSGPVSFLPGYGLQRYVQGGNTLRAIDALAALTGNIGKPGAGVYYAHQDHQDHLNTVRLPEEHYQVRRFPHPLFAESIEKADPPIQMAVVTRSNPLLQQPNSLLWKEVWSKIPFKVTLELVMSETARQSDLVLPVTTIFEEEDLIVSSWNPMLQVTEKVVEPQGETKSELEIFSELAKRLGIGKKFSLTSSEWIEEIITPLHEYGITLESLHQGPVRAPYIQNVAWEDLNFKTQSGKIELSSDLALKEVGEKVASPRIEQDNENAILSAEYPYYLLTPHPRQAIHSQFQEDEGFHMFIHPELAEKFYLFPGDQALVETRQGQLLARVYVSEDIHPQAVVIPEGNTSNGVGVNQLIKGLSSDLGQSTSYYEVGCQIRKWLVD</sequence>
<keyword evidence="4" id="KW-0479">Metal-binding</keyword>
<name>W0EC37_9FIRM</name>
<dbReference type="Gene3D" id="3.40.50.740">
    <property type="match status" value="1"/>
</dbReference>
<dbReference type="Gene3D" id="2.20.25.90">
    <property type="entry name" value="ADC-like domains"/>
    <property type="match status" value="1"/>
</dbReference>
<dbReference type="PANTHER" id="PTHR43742:SF6">
    <property type="entry name" value="OXIDOREDUCTASE YYAE-RELATED"/>
    <property type="match status" value="1"/>
</dbReference>
<dbReference type="Gene3D" id="3.40.228.10">
    <property type="entry name" value="Dimethylsulfoxide Reductase, domain 2"/>
    <property type="match status" value="1"/>
</dbReference>
<evidence type="ECO:0000256" key="3">
    <source>
        <dbReference type="ARBA" id="ARBA00022505"/>
    </source>
</evidence>
<proteinExistence type="inferred from homology"/>
<dbReference type="InterPro" id="IPR006655">
    <property type="entry name" value="Mopterin_OxRdtase_prok_CS"/>
</dbReference>